<evidence type="ECO:0000256" key="3">
    <source>
        <dbReference type="ARBA" id="ARBA00022741"/>
    </source>
</evidence>
<evidence type="ECO:0000256" key="2">
    <source>
        <dbReference type="ARBA" id="ARBA00022598"/>
    </source>
</evidence>
<comment type="subcellular location">
    <subcellularLocation>
        <location evidence="6">Cytoplasm</location>
    </subcellularLocation>
</comment>
<evidence type="ECO:0000256" key="5">
    <source>
        <dbReference type="ARBA" id="ARBA00022840"/>
    </source>
</evidence>
<evidence type="ECO:0000256" key="1">
    <source>
        <dbReference type="ARBA" id="ARBA00022490"/>
    </source>
</evidence>
<dbReference type="InterPro" id="IPR036604">
    <property type="entry name" value="PurS-like_sf"/>
</dbReference>
<dbReference type="NCBIfam" id="TIGR00302">
    <property type="entry name" value="phosphoribosylformylglycinamidine synthase subunit PurS"/>
    <property type="match status" value="1"/>
</dbReference>
<protein>
    <recommendedName>
        <fullName evidence="6">Phosphoribosylformylglycinamidine synthase subunit PurS</fullName>
        <shortName evidence="6">FGAM synthase</shortName>
        <ecNumber evidence="6">6.3.5.3</ecNumber>
    </recommendedName>
    <alternativeName>
        <fullName evidence="6">Formylglycinamide ribonucleotide amidotransferase subunit III</fullName>
        <shortName evidence="6">FGAR amidotransferase III</shortName>
        <shortName evidence="6">FGAR-AT III</shortName>
    </alternativeName>
    <alternativeName>
        <fullName evidence="6">Phosphoribosylformylglycinamidine synthase subunit III</fullName>
    </alternativeName>
</protein>
<dbReference type="Pfam" id="PF02700">
    <property type="entry name" value="PurS"/>
    <property type="match status" value="1"/>
</dbReference>
<dbReference type="EC" id="6.3.5.3" evidence="6"/>
<dbReference type="GO" id="GO:0004642">
    <property type="term" value="F:phosphoribosylformylglycinamidine synthase activity"/>
    <property type="evidence" value="ECO:0007669"/>
    <property type="project" value="UniProtKB-UniRule"/>
</dbReference>
<keyword evidence="1 6" id="KW-0963">Cytoplasm</keyword>
<dbReference type="PANTHER" id="PTHR34696">
    <property type="entry name" value="PHOSPHORIBOSYLFORMYLGLYCINAMIDINE SYNTHASE SUBUNIT PURS"/>
    <property type="match status" value="1"/>
</dbReference>
<reference evidence="7 8" key="1">
    <citation type="journal article" date="2015" name="Genome Announc.">
        <title>Expanding the biotechnology potential of lactobacilli through comparative genomics of 213 strains and associated genera.</title>
        <authorList>
            <person name="Sun Z."/>
            <person name="Harris H.M."/>
            <person name="McCann A."/>
            <person name="Guo C."/>
            <person name="Argimon S."/>
            <person name="Zhang W."/>
            <person name="Yang X."/>
            <person name="Jeffery I.B."/>
            <person name="Cooney J.C."/>
            <person name="Kagawa T.F."/>
            <person name="Liu W."/>
            <person name="Song Y."/>
            <person name="Salvetti E."/>
            <person name="Wrobel A."/>
            <person name="Rasinkangas P."/>
            <person name="Parkhill J."/>
            <person name="Rea M.C."/>
            <person name="O'Sullivan O."/>
            <person name="Ritari J."/>
            <person name="Douillard F.P."/>
            <person name="Paul Ross R."/>
            <person name="Yang R."/>
            <person name="Briner A.E."/>
            <person name="Felis G.E."/>
            <person name="de Vos W.M."/>
            <person name="Barrangou R."/>
            <person name="Klaenhammer T.R."/>
            <person name="Caufield P.W."/>
            <person name="Cui Y."/>
            <person name="Zhang H."/>
            <person name="O'Toole P.W."/>
        </authorList>
    </citation>
    <scope>NUCLEOTIDE SEQUENCE [LARGE SCALE GENOMIC DNA]</scope>
    <source>
        <strain evidence="7 8">DSM 20183</strain>
    </source>
</reference>
<dbReference type="PATRIC" id="fig|1423811.3.peg.114"/>
<dbReference type="HAMAP" id="MF_01926">
    <property type="entry name" value="PurS"/>
    <property type="match status" value="1"/>
</dbReference>
<evidence type="ECO:0000313" key="7">
    <source>
        <dbReference type="EMBL" id="KRK65671.1"/>
    </source>
</evidence>
<dbReference type="Gene3D" id="3.30.1280.10">
    <property type="entry name" value="Phosphoribosylformylglycinamidine synthase subunit PurS"/>
    <property type="match status" value="1"/>
</dbReference>
<evidence type="ECO:0000256" key="6">
    <source>
        <dbReference type="HAMAP-Rule" id="MF_01926"/>
    </source>
</evidence>
<dbReference type="NCBIfam" id="NF004630">
    <property type="entry name" value="PRK05974.1"/>
    <property type="match status" value="1"/>
</dbReference>
<dbReference type="OrthoDB" id="9799101at2"/>
<proteinExistence type="inferred from homology"/>
<keyword evidence="2 6" id="KW-0436">Ligase</keyword>
<dbReference type="AlphaFoldDB" id="A0A0R1JET4"/>
<comment type="pathway">
    <text evidence="6">Purine metabolism; IMP biosynthesis via de novo pathway; 5-amino-1-(5-phospho-D-ribosyl)imidazole from N(2)-formyl-N(1)-(5-phospho-D-ribosyl)glycinamide: step 1/2.</text>
</comment>
<dbReference type="STRING" id="1423811.FC72_GL000115"/>
<dbReference type="GO" id="GO:0005524">
    <property type="term" value="F:ATP binding"/>
    <property type="evidence" value="ECO:0007669"/>
    <property type="project" value="UniProtKB-UniRule"/>
</dbReference>
<dbReference type="RefSeq" id="WP_057763687.1">
    <property type="nucleotide sequence ID" value="NZ_AZDG01000001.1"/>
</dbReference>
<comment type="similarity">
    <text evidence="6">Belongs to the PurS family.</text>
</comment>
<organism evidence="7 8">
    <name type="scientific">Companilactobacillus tucceti DSM 20183</name>
    <dbReference type="NCBI Taxonomy" id="1423811"/>
    <lineage>
        <taxon>Bacteria</taxon>
        <taxon>Bacillati</taxon>
        <taxon>Bacillota</taxon>
        <taxon>Bacilli</taxon>
        <taxon>Lactobacillales</taxon>
        <taxon>Lactobacillaceae</taxon>
        <taxon>Companilactobacillus</taxon>
    </lineage>
</organism>
<name>A0A0R1JET4_9LACO</name>
<comment type="catalytic activity">
    <reaction evidence="6">
        <text>N(2)-formyl-N(1)-(5-phospho-beta-D-ribosyl)glycinamide + L-glutamine + ATP + H2O = 2-formamido-N(1)-(5-O-phospho-beta-D-ribosyl)acetamidine + L-glutamate + ADP + phosphate + H(+)</text>
        <dbReference type="Rhea" id="RHEA:17129"/>
        <dbReference type="ChEBI" id="CHEBI:15377"/>
        <dbReference type="ChEBI" id="CHEBI:15378"/>
        <dbReference type="ChEBI" id="CHEBI:29985"/>
        <dbReference type="ChEBI" id="CHEBI:30616"/>
        <dbReference type="ChEBI" id="CHEBI:43474"/>
        <dbReference type="ChEBI" id="CHEBI:58359"/>
        <dbReference type="ChEBI" id="CHEBI:147286"/>
        <dbReference type="ChEBI" id="CHEBI:147287"/>
        <dbReference type="ChEBI" id="CHEBI:456216"/>
        <dbReference type="EC" id="6.3.5.3"/>
    </reaction>
</comment>
<dbReference type="EMBL" id="AZDG01000001">
    <property type="protein sequence ID" value="KRK65671.1"/>
    <property type="molecule type" value="Genomic_DNA"/>
</dbReference>
<dbReference type="Proteomes" id="UP000050929">
    <property type="component" value="Unassembled WGS sequence"/>
</dbReference>
<dbReference type="InterPro" id="IPR003850">
    <property type="entry name" value="PurS"/>
</dbReference>
<comment type="subunit">
    <text evidence="6">Part of the FGAM synthase complex composed of 1 PurL, 1 PurQ and 2 PurS subunits.</text>
</comment>
<evidence type="ECO:0000256" key="4">
    <source>
        <dbReference type="ARBA" id="ARBA00022755"/>
    </source>
</evidence>
<keyword evidence="8" id="KW-1185">Reference proteome</keyword>
<keyword evidence="3 6" id="KW-0547">Nucleotide-binding</keyword>
<dbReference type="SUPFAM" id="SSF82697">
    <property type="entry name" value="PurS-like"/>
    <property type="match status" value="1"/>
</dbReference>
<keyword evidence="4 6" id="KW-0658">Purine biosynthesis</keyword>
<dbReference type="GO" id="GO:0006189">
    <property type="term" value="P:'de novo' IMP biosynthetic process"/>
    <property type="evidence" value="ECO:0007669"/>
    <property type="project" value="UniProtKB-UniRule"/>
</dbReference>
<keyword evidence="5 6" id="KW-0067">ATP-binding</keyword>
<comment type="caution">
    <text evidence="7">The sequence shown here is derived from an EMBL/GenBank/DDBJ whole genome shotgun (WGS) entry which is preliminary data.</text>
</comment>
<comment type="function">
    <text evidence="6">Part of the phosphoribosylformylglycinamidine synthase complex involved in the purines biosynthetic pathway. Catalyzes the ATP-dependent conversion of formylglycinamide ribonucleotide (FGAR) and glutamine to yield formylglycinamidine ribonucleotide (FGAM) and glutamate. The FGAM synthase complex is composed of three subunits. PurQ produces an ammonia molecule by converting glutamine to glutamate. PurL transfers the ammonia molecule to FGAR to form FGAM in an ATP-dependent manner. PurS interacts with PurQ and PurL and is thought to assist in the transfer of the ammonia molecule from PurQ to PurL.</text>
</comment>
<evidence type="ECO:0000313" key="8">
    <source>
        <dbReference type="Proteomes" id="UP000050929"/>
    </source>
</evidence>
<accession>A0A0R1JET4</accession>
<dbReference type="UniPathway" id="UPA00074">
    <property type="reaction ID" value="UER00128"/>
</dbReference>
<sequence length="83" mass="9510">MTLVKVYVTYKKSILDPQGEAIKKAVHGMGHTIIQNVRMGKYFELTVSDNAQNIDAEINEVCDQLLANPNMESYRYEVMEENK</sequence>
<dbReference type="PANTHER" id="PTHR34696:SF1">
    <property type="entry name" value="PHOSPHORIBOSYLFORMYLGLYCINAMIDINE SYNTHASE SUBUNIT PURS"/>
    <property type="match status" value="1"/>
</dbReference>
<gene>
    <name evidence="6" type="primary">purS</name>
    <name evidence="7" type="ORF">FC72_GL000115</name>
</gene>
<dbReference type="GO" id="GO:0005737">
    <property type="term" value="C:cytoplasm"/>
    <property type="evidence" value="ECO:0007669"/>
    <property type="project" value="UniProtKB-SubCell"/>
</dbReference>